<feature type="compositionally biased region" description="Acidic residues" evidence="2">
    <location>
        <begin position="685"/>
        <end position="696"/>
    </location>
</feature>
<dbReference type="Gene3D" id="1.10.555.10">
    <property type="entry name" value="Rho GTPase activation protein"/>
    <property type="match status" value="1"/>
</dbReference>
<dbReference type="PANTHER" id="PTHR46150:SF1">
    <property type="entry name" value="RHO GTPASE-ACTIVATING PROTEIN SYDE2"/>
    <property type="match status" value="1"/>
</dbReference>
<gene>
    <name evidence="4" type="ORF">P4O66_004019</name>
</gene>
<feature type="region of interest" description="Disordered" evidence="2">
    <location>
        <begin position="1"/>
        <end position="126"/>
    </location>
</feature>
<feature type="region of interest" description="Disordered" evidence="2">
    <location>
        <begin position="363"/>
        <end position="474"/>
    </location>
</feature>
<accession>A0AAD9E337</accession>
<feature type="compositionally biased region" description="Gly residues" evidence="2">
    <location>
        <begin position="443"/>
        <end position="455"/>
    </location>
</feature>
<feature type="compositionally biased region" description="Low complexity" evidence="2">
    <location>
        <begin position="456"/>
        <end position="472"/>
    </location>
</feature>
<sequence length="1521" mass="163208">MADPLRRTLFAKLRGKRPKKGTPAEGKEVVSQAGAAQALRAVPSAERDCASAASRGKRSGFNGGVHSPPGRLGGRGAAVSGGASPRREASMRVNTGAPSLGGPDNETRSGVSVQSEVPDGRSDRGDVKRFHRQEVCLSKPGPLPRRHARGDCIGFGSGASARFEHGGAVKAADGREPCLESSGTGERAALGYDAASFIPRDVSRFNCTGDQLPESGVTAGGTRTHNCGRPRVFHYIGRNGDESDLIRSVESSLELCRDFRMPALQSPTFFPTELEVVRADVTSLLASSRDRHHSVDSEDDDYYDNEILPFYECGTRNPEPDEPAETSSQSRSDRDATRETDRLRNRLKEALYLLMNAMHDMELDGRSSSSGCAEQSGSSSQSRDSVTWPADSDVPPASGRGCRGVGGVSRRSRSLQSLAPPQGRGILQRSASDGGVRYPAECNGGGAHSGKGSGHAPGAVAPDAGGPASDGQPRFKDAATAEAAVPVPEHVCEEKTHLCGPPALPGIMAVKAAPRCRELPNQSAGAGVGRPPGVTVNKLQEWMHRGRVLSSEMRQRIAGSSARGVEGQVWAGRPSHVCAPRGDKPGSMGPAGAPQPVALSDSSSATCRDPCCRPVPLNSITVSKKRNWLHQSSTRPSLPSDDASPLRLTVAEDDRGPSPDPPTPRQPRVRPGARPVRGSPLPIDPTEENDADDEGEIWYNPIPEDEEAELSQGGPAPRPAEACGAECGGDAVSGNTVHSGEQGHLSRQTCRTQEELLPAQPAATEVCEPSVGGSACSLNPAKKTCSISWSLPERIRSPRTVRKLSMKMKKLPELSRKLSVKGNPAPASSGQSESRACPVRADSTPKLSPGSAALASGNVIWRYHLDSSVCTQKGAVAVVPKSASKGGYLSDGDSPELVAKSSKHSDPRDREAAPGPRAPGWDLDIDAFRPYSFSEQARCTAYLSGLMSVHLCGAEGLRPRRGDSRDVYCAIQVDSVNKARTALLACRTAFLDMDHNFNIELENAQHLKLAVFSWEAEPQRRSRVCCHGTVALPPLFRPAGSRAQRLAVRLEPRGVIYVRLGLMERWANSLDAPDGEGSREARVFGADPASVVEREGVGLSVPLLIQKCIDEIERRGCQVVGLYRLCGSAAAKKGLREAFERNSCAVQLSETNYPDINVITGVLKDYLRELPSPLISKPLYEAVLDTMSTRPLLIGCGGCENDPADSDHTVGLLDALPHVDKATLRKLLDHLKRVASHHEVNKMTCQNLAVCFGPVLLRQRQDAAGLANRVFIDSEELASALHFKKHIEVLHYLLQLWPVVDAQTKPPSPILEPRADPPAAAPVRRRKERPQVLNLDDGDLAGVLRPRPGRLDSPSNRYAGDWSACRDAYLQPGRPEEADYDDVPEEPPAGHQETASEGGVSQGGGRASELEAATADNDVMDVEAEAELKLEAEPESSGEQSEEDRGVVQLQRDVAAAIVPVCRDRVRSERDERAYQAYMKISHRVNLRDLRDLQDSIDTLIGNLERELNKNKLTVGYGLSH</sequence>
<dbReference type="InterPro" id="IPR035892">
    <property type="entry name" value="C2_domain_sf"/>
</dbReference>
<dbReference type="GO" id="GO:0046578">
    <property type="term" value="P:regulation of Ras protein signal transduction"/>
    <property type="evidence" value="ECO:0007669"/>
    <property type="project" value="TreeGrafter"/>
</dbReference>
<feature type="region of interest" description="Disordered" evidence="2">
    <location>
        <begin position="885"/>
        <end position="921"/>
    </location>
</feature>
<evidence type="ECO:0000259" key="3">
    <source>
        <dbReference type="PROSITE" id="PS50238"/>
    </source>
</evidence>
<evidence type="ECO:0000256" key="1">
    <source>
        <dbReference type="ARBA" id="ARBA00022468"/>
    </source>
</evidence>
<feature type="compositionally biased region" description="Basic and acidic residues" evidence="2">
    <location>
        <begin position="331"/>
        <end position="342"/>
    </location>
</feature>
<dbReference type="EMBL" id="JAROKS010000005">
    <property type="protein sequence ID" value="KAK1803356.1"/>
    <property type="molecule type" value="Genomic_DNA"/>
</dbReference>
<protein>
    <recommendedName>
        <fullName evidence="3">Rho-GAP domain-containing protein</fullName>
    </recommendedName>
</protein>
<feature type="domain" description="Rho-GAP" evidence="3">
    <location>
        <begin position="1086"/>
        <end position="1301"/>
    </location>
</feature>
<feature type="region of interest" description="Disordered" evidence="2">
    <location>
        <begin position="650"/>
        <end position="727"/>
    </location>
</feature>
<dbReference type="InterPro" id="IPR000198">
    <property type="entry name" value="RhoGAP_dom"/>
</dbReference>
<dbReference type="GO" id="GO:0007165">
    <property type="term" value="P:signal transduction"/>
    <property type="evidence" value="ECO:0007669"/>
    <property type="project" value="InterPro"/>
</dbReference>
<organism evidence="4 5">
    <name type="scientific">Electrophorus voltai</name>
    <dbReference type="NCBI Taxonomy" id="2609070"/>
    <lineage>
        <taxon>Eukaryota</taxon>
        <taxon>Metazoa</taxon>
        <taxon>Chordata</taxon>
        <taxon>Craniata</taxon>
        <taxon>Vertebrata</taxon>
        <taxon>Euteleostomi</taxon>
        <taxon>Actinopterygii</taxon>
        <taxon>Neopterygii</taxon>
        <taxon>Teleostei</taxon>
        <taxon>Ostariophysi</taxon>
        <taxon>Gymnotiformes</taxon>
        <taxon>Gymnotoidei</taxon>
        <taxon>Gymnotidae</taxon>
        <taxon>Electrophorus</taxon>
    </lineage>
</organism>
<feature type="compositionally biased region" description="Low complexity" evidence="2">
    <location>
        <begin position="669"/>
        <end position="680"/>
    </location>
</feature>
<feature type="compositionally biased region" description="Basic and acidic residues" evidence="2">
    <location>
        <begin position="903"/>
        <end position="912"/>
    </location>
</feature>
<feature type="compositionally biased region" description="Low complexity" evidence="2">
    <location>
        <begin position="366"/>
        <end position="385"/>
    </location>
</feature>
<feature type="region of interest" description="Disordered" evidence="2">
    <location>
        <begin position="565"/>
        <end position="607"/>
    </location>
</feature>
<dbReference type="SUPFAM" id="SSF49562">
    <property type="entry name" value="C2 domain (Calcium/lipid-binding domain, CaLB)"/>
    <property type="match status" value="1"/>
</dbReference>
<feature type="region of interest" description="Disordered" evidence="2">
    <location>
        <begin position="311"/>
        <end position="342"/>
    </location>
</feature>
<proteinExistence type="predicted"/>
<comment type="caution">
    <text evidence="4">The sequence shown here is derived from an EMBL/GenBank/DDBJ whole genome shotgun (WGS) entry which is preliminary data.</text>
</comment>
<reference evidence="4" key="1">
    <citation type="submission" date="2023-03" db="EMBL/GenBank/DDBJ databases">
        <title>Electrophorus voltai genome.</title>
        <authorList>
            <person name="Bian C."/>
        </authorList>
    </citation>
    <scope>NUCLEOTIDE SEQUENCE</scope>
    <source>
        <strain evidence="4">CB-2022</strain>
        <tissue evidence="4">Muscle</tissue>
    </source>
</reference>
<dbReference type="Pfam" id="PF25336">
    <property type="entry name" value="C2_SYDE"/>
    <property type="match status" value="1"/>
</dbReference>
<keyword evidence="5" id="KW-1185">Reference proteome</keyword>
<dbReference type="FunFam" id="1.10.555.10:FF:000031">
    <property type="entry name" value="rho GTPase-activating protein 100F isoform X6"/>
    <property type="match status" value="1"/>
</dbReference>
<dbReference type="InterPro" id="IPR057459">
    <property type="entry name" value="SYDE1/2_C2"/>
</dbReference>
<dbReference type="Pfam" id="PF00620">
    <property type="entry name" value="RhoGAP"/>
    <property type="match status" value="1"/>
</dbReference>
<dbReference type="GO" id="GO:0016477">
    <property type="term" value="P:cell migration"/>
    <property type="evidence" value="ECO:0007669"/>
    <property type="project" value="TreeGrafter"/>
</dbReference>
<evidence type="ECO:0000313" key="5">
    <source>
        <dbReference type="Proteomes" id="UP001239994"/>
    </source>
</evidence>
<evidence type="ECO:0000313" key="4">
    <source>
        <dbReference type="EMBL" id="KAK1803356.1"/>
    </source>
</evidence>
<keyword evidence="1" id="KW-0343">GTPase activation</keyword>
<dbReference type="SMART" id="SM00324">
    <property type="entry name" value="RhoGAP"/>
    <property type="match status" value="1"/>
</dbReference>
<dbReference type="InterPro" id="IPR008936">
    <property type="entry name" value="Rho_GTPase_activation_prot"/>
</dbReference>
<dbReference type="GO" id="GO:0097060">
    <property type="term" value="C:synaptic membrane"/>
    <property type="evidence" value="ECO:0007669"/>
    <property type="project" value="TreeGrafter"/>
</dbReference>
<feature type="region of interest" description="Disordered" evidence="2">
    <location>
        <begin position="810"/>
        <end position="849"/>
    </location>
</feature>
<feature type="region of interest" description="Disordered" evidence="2">
    <location>
        <begin position="1372"/>
        <end position="1407"/>
    </location>
</feature>
<dbReference type="PROSITE" id="PS50238">
    <property type="entry name" value="RHOGAP"/>
    <property type="match status" value="1"/>
</dbReference>
<name>A0AAD9E337_9TELE</name>
<dbReference type="InterPro" id="IPR052118">
    <property type="entry name" value="Rho-GAP_regulator"/>
</dbReference>
<evidence type="ECO:0000256" key="2">
    <source>
        <dbReference type="SAM" id="MobiDB-lite"/>
    </source>
</evidence>
<feature type="region of interest" description="Disordered" evidence="2">
    <location>
        <begin position="1305"/>
        <end position="1358"/>
    </location>
</feature>
<dbReference type="GO" id="GO:0005096">
    <property type="term" value="F:GTPase activator activity"/>
    <property type="evidence" value="ECO:0007669"/>
    <property type="project" value="UniProtKB-KW"/>
</dbReference>
<dbReference type="SUPFAM" id="SSF48350">
    <property type="entry name" value="GTPase activation domain, GAP"/>
    <property type="match status" value="1"/>
</dbReference>
<dbReference type="PANTHER" id="PTHR46150">
    <property type="entry name" value="RHO GTPASE-ACTIVATING PROTEIN 100F"/>
    <property type="match status" value="1"/>
</dbReference>
<dbReference type="Proteomes" id="UP001239994">
    <property type="component" value="Unassembled WGS sequence"/>
</dbReference>